<organism evidence="3 4">
    <name type="scientific">Pelomonas cellulosilytica</name>
    <dbReference type="NCBI Taxonomy" id="2906762"/>
    <lineage>
        <taxon>Bacteria</taxon>
        <taxon>Pseudomonadati</taxon>
        <taxon>Pseudomonadota</taxon>
        <taxon>Betaproteobacteria</taxon>
        <taxon>Burkholderiales</taxon>
        <taxon>Sphaerotilaceae</taxon>
        <taxon>Roseateles</taxon>
    </lineage>
</organism>
<feature type="compositionally biased region" description="Basic and acidic residues" evidence="1">
    <location>
        <begin position="59"/>
        <end position="69"/>
    </location>
</feature>
<keyword evidence="4" id="KW-1185">Reference proteome</keyword>
<keyword evidence="2" id="KW-0732">Signal</keyword>
<evidence type="ECO:0000313" key="4">
    <source>
        <dbReference type="Proteomes" id="UP001200741"/>
    </source>
</evidence>
<proteinExistence type="predicted"/>
<evidence type="ECO:0000256" key="1">
    <source>
        <dbReference type="SAM" id="MobiDB-lite"/>
    </source>
</evidence>
<feature type="chain" id="PRO_5045640674" evidence="2">
    <location>
        <begin position="29"/>
        <end position="136"/>
    </location>
</feature>
<gene>
    <name evidence="3" type="ORF">LXT13_27595</name>
</gene>
<reference evidence="3 4" key="1">
    <citation type="submission" date="2021-12" db="EMBL/GenBank/DDBJ databases">
        <title>Genome seq of P8.</title>
        <authorList>
            <person name="Seo T."/>
        </authorList>
    </citation>
    <scope>NUCLEOTIDE SEQUENCE [LARGE SCALE GENOMIC DNA]</scope>
    <source>
        <strain evidence="3 4">P8</strain>
    </source>
</reference>
<feature type="region of interest" description="Disordered" evidence="1">
    <location>
        <begin position="57"/>
        <end position="76"/>
    </location>
</feature>
<dbReference type="RefSeq" id="WP_233375595.1">
    <property type="nucleotide sequence ID" value="NZ_JAJTWU010000018.1"/>
</dbReference>
<dbReference type="Proteomes" id="UP001200741">
    <property type="component" value="Unassembled WGS sequence"/>
</dbReference>
<dbReference type="Pfam" id="PF11162">
    <property type="entry name" value="DUF2946"/>
    <property type="match status" value="1"/>
</dbReference>
<accession>A0ABS8Y304</accession>
<feature type="signal peptide" evidence="2">
    <location>
        <begin position="1"/>
        <end position="28"/>
    </location>
</feature>
<dbReference type="InterPro" id="IPR021333">
    <property type="entry name" value="DUF2946"/>
</dbReference>
<evidence type="ECO:0000313" key="3">
    <source>
        <dbReference type="EMBL" id="MCE4558153.1"/>
    </source>
</evidence>
<sequence>MSIAFDRLRKRQPLLLAMLVLCVLCVQATATFASARMALAGLGGGFADICSAAGSSRANAEDDSSRRGPADPASAGSHAACWACLLTAQGIAPPPVVQPPHLPLGTLSRTTAARVRSAVLRPVTGPGRPRAPPQDA</sequence>
<evidence type="ECO:0000256" key="2">
    <source>
        <dbReference type="SAM" id="SignalP"/>
    </source>
</evidence>
<name>A0ABS8Y304_9BURK</name>
<dbReference type="EMBL" id="JAJTWU010000018">
    <property type="protein sequence ID" value="MCE4558153.1"/>
    <property type="molecule type" value="Genomic_DNA"/>
</dbReference>
<protein>
    <submittedName>
        <fullName evidence="3">DUF2946 family protein</fullName>
    </submittedName>
</protein>
<comment type="caution">
    <text evidence="3">The sequence shown here is derived from an EMBL/GenBank/DDBJ whole genome shotgun (WGS) entry which is preliminary data.</text>
</comment>